<dbReference type="Proteomes" id="UP000830729">
    <property type="component" value="Plasmid unnamed1"/>
</dbReference>
<keyword evidence="1" id="KW-1133">Transmembrane helix</keyword>
<dbReference type="PANTHER" id="PTHR43471:SF1">
    <property type="entry name" value="ABC TRANSPORTER PERMEASE PROTEIN NOSY-RELATED"/>
    <property type="match status" value="1"/>
</dbReference>
<keyword evidence="1" id="KW-0472">Membrane</keyword>
<dbReference type="GeneID" id="72187444"/>
<sequence>MSLSAVVKKDFRDSIRSHSLVSVTALFALFAAGLAAMQFVPTMYRDSGVETSTLALLNSMRQPTVFFVPLVGLALSYRSILGERESGSIKLLLGLPNARRDVVLGKFLGRTAVVAVSILASYAVAGTVALLTYDSFDFVVFALYTLLTLFYGAVYIGIGIGFSAVSKSREWALAGAAALYALFLVGWDVLLLLLQFAVVGPASELPESGLPDWMDFVGLLNPSSAFMKATRAVIPEYRELTVFPEASALYLQDWFGFVILAFWGGVPLYLGYRRFDGMDLQT</sequence>
<dbReference type="AlphaFoldDB" id="A0A8U0HZA2"/>
<feature type="transmembrane region" description="Helical" evidence="1">
    <location>
        <begin position="138"/>
        <end position="165"/>
    </location>
</feature>
<dbReference type="Pfam" id="PF12679">
    <property type="entry name" value="ABC2_membrane_2"/>
    <property type="match status" value="1"/>
</dbReference>
<dbReference type="RefSeq" id="WP_248652393.1">
    <property type="nucleotide sequence ID" value="NZ_CP096660.1"/>
</dbReference>
<name>A0A8U0HZA2_9EURY</name>
<accession>A0A8U0HZA2</accession>
<feature type="transmembrane region" description="Helical" evidence="1">
    <location>
        <begin position="20"/>
        <end position="44"/>
    </location>
</feature>
<keyword evidence="3" id="KW-1185">Reference proteome</keyword>
<feature type="transmembrane region" description="Helical" evidence="1">
    <location>
        <begin position="177"/>
        <end position="198"/>
    </location>
</feature>
<dbReference type="PANTHER" id="PTHR43471">
    <property type="entry name" value="ABC TRANSPORTER PERMEASE"/>
    <property type="match status" value="1"/>
</dbReference>
<dbReference type="KEGG" id="halx:M0R89_19555"/>
<geneLocation type="plasmid" evidence="2 3">
    <name>unnamed1</name>
</geneLocation>
<dbReference type="GO" id="GO:0140359">
    <property type="term" value="F:ABC-type transporter activity"/>
    <property type="evidence" value="ECO:0007669"/>
    <property type="project" value="InterPro"/>
</dbReference>
<evidence type="ECO:0000313" key="3">
    <source>
        <dbReference type="Proteomes" id="UP000830729"/>
    </source>
</evidence>
<feature type="transmembrane region" description="Helical" evidence="1">
    <location>
        <begin position="64"/>
        <end position="81"/>
    </location>
</feature>
<keyword evidence="2" id="KW-0614">Plasmid</keyword>
<protein>
    <submittedName>
        <fullName evidence="2">ABC transporter permease</fullName>
    </submittedName>
</protein>
<keyword evidence="1" id="KW-0812">Transmembrane</keyword>
<gene>
    <name evidence="2" type="ORF">M0R89_19555</name>
</gene>
<reference evidence="2 3" key="1">
    <citation type="submission" date="2022-04" db="EMBL/GenBank/DDBJ databases">
        <title>Diverse halophilic archaea isolated from saline environments.</title>
        <authorList>
            <person name="Cui H.-L."/>
        </authorList>
    </citation>
    <scope>NUCLEOTIDE SEQUENCE [LARGE SCALE GENOMIC DNA]</scope>
    <source>
        <strain evidence="2 3">XZYJT49</strain>
        <plasmid evidence="2 3">unnamed1</plasmid>
    </source>
</reference>
<evidence type="ECO:0000313" key="2">
    <source>
        <dbReference type="EMBL" id="UPV76360.1"/>
    </source>
</evidence>
<feature type="transmembrane region" description="Helical" evidence="1">
    <location>
        <begin position="107"/>
        <end position="132"/>
    </location>
</feature>
<organism evidence="2 3">
    <name type="scientific">Halorussus limi</name>
    <dbReference type="NCBI Taxonomy" id="2938695"/>
    <lineage>
        <taxon>Archaea</taxon>
        <taxon>Methanobacteriati</taxon>
        <taxon>Methanobacteriota</taxon>
        <taxon>Stenosarchaea group</taxon>
        <taxon>Halobacteria</taxon>
        <taxon>Halobacteriales</taxon>
        <taxon>Haladaptataceae</taxon>
        <taxon>Halorussus</taxon>
    </lineage>
</organism>
<dbReference type="GO" id="GO:0005886">
    <property type="term" value="C:plasma membrane"/>
    <property type="evidence" value="ECO:0007669"/>
    <property type="project" value="UniProtKB-SubCell"/>
</dbReference>
<evidence type="ECO:0000256" key="1">
    <source>
        <dbReference type="SAM" id="Phobius"/>
    </source>
</evidence>
<feature type="transmembrane region" description="Helical" evidence="1">
    <location>
        <begin position="254"/>
        <end position="272"/>
    </location>
</feature>
<dbReference type="EMBL" id="CP096660">
    <property type="protein sequence ID" value="UPV76360.1"/>
    <property type="molecule type" value="Genomic_DNA"/>
</dbReference>
<proteinExistence type="predicted"/>